<dbReference type="OrthoDB" id="9786495at2"/>
<evidence type="ECO:0000256" key="6">
    <source>
        <dbReference type="ARBA" id="ARBA00023136"/>
    </source>
</evidence>
<dbReference type="Gene3D" id="1.10.3720.10">
    <property type="entry name" value="MetI-like"/>
    <property type="match status" value="1"/>
</dbReference>
<keyword evidence="10" id="KW-1185">Reference proteome</keyword>
<dbReference type="CDD" id="cd06261">
    <property type="entry name" value="TM_PBP2"/>
    <property type="match status" value="1"/>
</dbReference>
<keyword evidence="4 7" id="KW-0812">Transmembrane</keyword>
<feature type="transmembrane region" description="Helical" evidence="7">
    <location>
        <begin position="128"/>
        <end position="147"/>
    </location>
</feature>
<evidence type="ECO:0000256" key="1">
    <source>
        <dbReference type="ARBA" id="ARBA00004651"/>
    </source>
</evidence>
<evidence type="ECO:0000256" key="2">
    <source>
        <dbReference type="ARBA" id="ARBA00022448"/>
    </source>
</evidence>
<proteinExistence type="inferred from homology"/>
<keyword evidence="5 7" id="KW-1133">Transmembrane helix</keyword>
<evidence type="ECO:0000313" key="10">
    <source>
        <dbReference type="Proteomes" id="UP000219331"/>
    </source>
</evidence>
<dbReference type="PANTHER" id="PTHR30151:SF20">
    <property type="entry name" value="ABC TRANSPORTER PERMEASE PROTEIN HI_0355-RELATED"/>
    <property type="match status" value="1"/>
</dbReference>
<dbReference type="GO" id="GO:0005886">
    <property type="term" value="C:plasma membrane"/>
    <property type="evidence" value="ECO:0007669"/>
    <property type="project" value="UniProtKB-SubCell"/>
</dbReference>
<feature type="transmembrane region" description="Helical" evidence="7">
    <location>
        <begin position="61"/>
        <end position="89"/>
    </location>
</feature>
<name>A0A285T8T2_9HYPH</name>
<dbReference type="InterPro" id="IPR000515">
    <property type="entry name" value="MetI-like"/>
</dbReference>
<feature type="transmembrane region" description="Helical" evidence="7">
    <location>
        <begin position="16"/>
        <end position="41"/>
    </location>
</feature>
<keyword evidence="2 7" id="KW-0813">Transport</keyword>
<feature type="transmembrane region" description="Helical" evidence="7">
    <location>
        <begin position="96"/>
        <end position="122"/>
    </location>
</feature>
<keyword evidence="3" id="KW-1003">Cell membrane</keyword>
<feature type="transmembrane region" description="Helical" evidence="7">
    <location>
        <begin position="223"/>
        <end position="245"/>
    </location>
</feature>
<dbReference type="InterPro" id="IPR035906">
    <property type="entry name" value="MetI-like_sf"/>
</dbReference>
<comment type="similarity">
    <text evidence="7">Belongs to the binding-protein-dependent transport system permease family.</text>
</comment>
<dbReference type="PROSITE" id="PS50928">
    <property type="entry name" value="ABC_TM1"/>
    <property type="match status" value="1"/>
</dbReference>
<protein>
    <submittedName>
        <fullName evidence="9">Putative hydroxymethylpyrimidine transport system permease protein</fullName>
    </submittedName>
</protein>
<reference evidence="9 10" key="1">
    <citation type="submission" date="2017-08" db="EMBL/GenBank/DDBJ databases">
        <authorList>
            <person name="de Groot N.N."/>
        </authorList>
    </citation>
    <scope>NUCLEOTIDE SEQUENCE [LARGE SCALE GENOMIC DNA]</scope>
    <source>
        <strain evidence="9 10">USBA 352</strain>
    </source>
</reference>
<dbReference type="RefSeq" id="WP_097175699.1">
    <property type="nucleotide sequence ID" value="NZ_OBML01000009.1"/>
</dbReference>
<dbReference type="Proteomes" id="UP000219331">
    <property type="component" value="Unassembled WGS sequence"/>
</dbReference>
<feature type="domain" description="ABC transmembrane type-1" evidence="8">
    <location>
        <begin position="58"/>
        <end position="242"/>
    </location>
</feature>
<keyword evidence="6 7" id="KW-0472">Membrane</keyword>
<evidence type="ECO:0000256" key="7">
    <source>
        <dbReference type="RuleBase" id="RU363032"/>
    </source>
</evidence>
<gene>
    <name evidence="9" type="ORF">SAMN05421512_109145</name>
</gene>
<dbReference type="SUPFAM" id="SSF161098">
    <property type="entry name" value="MetI-like"/>
    <property type="match status" value="1"/>
</dbReference>
<dbReference type="PANTHER" id="PTHR30151">
    <property type="entry name" value="ALKANE SULFONATE ABC TRANSPORTER-RELATED, MEMBRANE SUBUNIT"/>
    <property type="match status" value="1"/>
</dbReference>
<evidence type="ECO:0000259" key="8">
    <source>
        <dbReference type="PROSITE" id="PS50928"/>
    </source>
</evidence>
<evidence type="ECO:0000256" key="3">
    <source>
        <dbReference type="ARBA" id="ARBA00022475"/>
    </source>
</evidence>
<feature type="transmembrane region" description="Helical" evidence="7">
    <location>
        <begin position="183"/>
        <end position="203"/>
    </location>
</feature>
<dbReference type="EMBL" id="OBML01000009">
    <property type="protein sequence ID" value="SOC17955.1"/>
    <property type="molecule type" value="Genomic_DNA"/>
</dbReference>
<dbReference type="AlphaFoldDB" id="A0A285T8T2"/>
<evidence type="ECO:0000256" key="5">
    <source>
        <dbReference type="ARBA" id="ARBA00022989"/>
    </source>
</evidence>
<evidence type="ECO:0000256" key="4">
    <source>
        <dbReference type="ARBA" id="ARBA00022692"/>
    </source>
</evidence>
<accession>A0A285T8T2</accession>
<dbReference type="Pfam" id="PF00528">
    <property type="entry name" value="BPD_transp_1"/>
    <property type="match status" value="1"/>
</dbReference>
<dbReference type="GO" id="GO:0055085">
    <property type="term" value="P:transmembrane transport"/>
    <property type="evidence" value="ECO:0007669"/>
    <property type="project" value="InterPro"/>
</dbReference>
<dbReference type="STRING" id="538381.GCA_001696535_02424"/>
<evidence type="ECO:0000313" key="9">
    <source>
        <dbReference type="EMBL" id="SOC17955.1"/>
    </source>
</evidence>
<organism evidence="9 10">
    <name type="scientific">Stappia indica</name>
    <dbReference type="NCBI Taxonomy" id="538381"/>
    <lineage>
        <taxon>Bacteria</taxon>
        <taxon>Pseudomonadati</taxon>
        <taxon>Pseudomonadota</taxon>
        <taxon>Alphaproteobacteria</taxon>
        <taxon>Hyphomicrobiales</taxon>
        <taxon>Stappiaceae</taxon>
        <taxon>Stappia</taxon>
    </lineage>
</organism>
<sequence>MSASSRLTPMQRLRDALVAVVVALSLWQAIVWLSGVPPFILPGPWRVAVTLADNIGLIADHALVTIAEVLIGLVFGALLGAATALHLMVSPAARRIALPIMVFSQAVPVFALAPLLTLWLGYGMASKIAMALLIIYFPVVSTFYDGLRRTDPGLLDLARTMGATPTRTLLHIRLPAGLPAFGSGLRLAAVYAPIGAVIGEWVGASNGLGYLMLLANGRAKTDLMFASLFVLAAFAVALYALVSWATRRMTSWSRESLDTL</sequence>
<comment type="subcellular location">
    <subcellularLocation>
        <location evidence="1 7">Cell membrane</location>
        <topology evidence="1 7">Multi-pass membrane protein</topology>
    </subcellularLocation>
</comment>